<dbReference type="InterPro" id="IPR018087">
    <property type="entry name" value="Glyco_hydro_5_CS"/>
</dbReference>
<protein>
    <submittedName>
        <fullName evidence="3">Uncharacterized protein</fullName>
    </submittedName>
</protein>
<evidence type="ECO:0000256" key="1">
    <source>
        <dbReference type="ARBA" id="ARBA00022801"/>
    </source>
</evidence>
<dbReference type="PROSITE" id="PS00659">
    <property type="entry name" value="GLYCOSYL_HYDROL_F5"/>
    <property type="match status" value="1"/>
</dbReference>
<reference evidence="3" key="1">
    <citation type="journal article" date="2014" name="Front. Microbiol.">
        <title>High frequency of phylogenetically diverse reductive dehalogenase-homologous genes in deep subseafloor sedimentary metagenomes.</title>
        <authorList>
            <person name="Kawai M."/>
            <person name="Futagami T."/>
            <person name="Toyoda A."/>
            <person name="Takaki Y."/>
            <person name="Nishi S."/>
            <person name="Hori S."/>
            <person name="Arai W."/>
            <person name="Tsubouchi T."/>
            <person name="Morono Y."/>
            <person name="Uchiyama I."/>
            <person name="Ito T."/>
            <person name="Fujiyama A."/>
            <person name="Inagaki F."/>
            <person name="Takami H."/>
        </authorList>
    </citation>
    <scope>NUCLEOTIDE SEQUENCE</scope>
    <source>
        <strain evidence="3">Expedition CK06-06</strain>
    </source>
</reference>
<dbReference type="PANTHER" id="PTHR31451">
    <property type="match status" value="1"/>
</dbReference>
<feature type="non-terminal residue" evidence="3">
    <location>
        <position position="231"/>
    </location>
</feature>
<dbReference type="GO" id="GO:0004553">
    <property type="term" value="F:hydrolase activity, hydrolyzing O-glycosyl compounds"/>
    <property type="evidence" value="ECO:0007669"/>
    <property type="project" value="InterPro"/>
</dbReference>
<gene>
    <name evidence="3" type="ORF">S01H4_33233</name>
</gene>
<dbReference type="EMBL" id="BART01017462">
    <property type="protein sequence ID" value="GAG78009.1"/>
    <property type="molecule type" value="Genomic_DNA"/>
</dbReference>
<organism evidence="3">
    <name type="scientific">marine sediment metagenome</name>
    <dbReference type="NCBI Taxonomy" id="412755"/>
    <lineage>
        <taxon>unclassified sequences</taxon>
        <taxon>metagenomes</taxon>
        <taxon>ecological metagenomes</taxon>
    </lineage>
</organism>
<name>X1A8M0_9ZZZZ</name>
<accession>X1A8M0</accession>
<dbReference type="InterPro" id="IPR017853">
    <property type="entry name" value="GH"/>
</dbReference>
<keyword evidence="1" id="KW-0378">Hydrolase</keyword>
<comment type="caution">
    <text evidence="3">The sequence shown here is derived from an EMBL/GenBank/DDBJ whole genome shotgun (WGS) entry which is preliminary data.</text>
</comment>
<dbReference type="InterPro" id="IPR045053">
    <property type="entry name" value="MAN-like"/>
</dbReference>
<evidence type="ECO:0000256" key="2">
    <source>
        <dbReference type="ARBA" id="ARBA00023295"/>
    </source>
</evidence>
<proteinExistence type="predicted"/>
<dbReference type="SUPFAM" id="SSF51445">
    <property type="entry name" value="(Trans)glycosidases"/>
    <property type="match status" value="1"/>
</dbReference>
<evidence type="ECO:0000313" key="3">
    <source>
        <dbReference type="EMBL" id="GAG78009.1"/>
    </source>
</evidence>
<dbReference type="GO" id="GO:0005975">
    <property type="term" value="P:carbohydrate metabolic process"/>
    <property type="evidence" value="ECO:0007669"/>
    <property type="project" value="InterPro"/>
</dbReference>
<dbReference type="Gene3D" id="3.20.20.80">
    <property type="entry name" value="Glycosidases"/>
    <property type="match status" value="1"/>
</dbReference>
<sequence length="231" mass="26239">MNNRLAGRRAANRTAEVDDKGVLRWADNNEEVALFGVNYCVPSASAFRMIERIGASHYEAVDQDMVHFERMGLDAIRLSFWGDWECSDANGNLVENEHLRVLDYVIYKAKKHGIYMLFSPIVLYNAGWPDALGRPRAGLSSAYPKDKMGIDPNAIKAQTNYLRQIMEHVNSFTQIAYKDEPAILAVELVNEPHHYPEDYNQAVEYINTLYNAIAGTGCRKPVCYNVTQDMR</sequence>
<keyword evidence="2" id="KW-0326">Glycosidase</keyword>
<dbReference type="AlphaFoldDB" id="X1A8M0"/>